<proteinExistence type="predicted"/>
<keyword evidence="3" id="KW-1185">Reference proteome</keyword>
<dbReference type="Proteomes" id="UP001165343">
    <property type="component" value="Unassembled WGS sequence"/>
</dbReference>
<protein>
    <submittedName>
        <fullName evidence="2">PilZ domain-containing protein</fullName>
    </submittedName>
</protein>
<dbReference type="SUPFAM" id="SSF141371">
    <property type="entry name" value="PilZ domain-like"/>
    <property type="match status" value="1"/>
</dbReference>
<dbReference type="RefSeq" id="WP_249866871.1">
    <property type="nucleotide sequence ID" value="NZ_JAMGBC010000001.1"/>
</dbReference>
<evidence type="ECO:0000259" key="1">
    <source>
        <dbReference type="Pfam" id="PF07238"/>
    </source>
</evidence>
<organism evidence="2 3">
    <name type="scientific">Sphingomonas anseongensis</name>
    <dbReference type="NCBI Taxonomy" id="2908207"/>
    <lineage>
        <taxon>Bacteria</taxon>
        <taxon>Pseudomonadati</taxon>
        <taxon>Pseudomonadota</taxon>
        <taxon>Alphaproteobacteria</taxon>
        <taxon>Sphingomonadales</taxon>
        <taxon>Sphingomonadaceae</taxon>
        <taxon>Sphingomonas</taxon>
    </lineage>
</organism>
<name>A0ABT0RC98_9SPHN</name>
<dbReference type="InterPro" id="IPR009875">
    <property type="entry name" value="PilZ_domain"/>
</dbReference>
<accession>A0ABT0RC98</accession>
<dbReference type="EMBL" id="JAMGBC010000001">
    <property type="protein sequence ID" value="MCL6677884.1"/>
    <property type="molecule type" value="Genomic_DNA"/>
</dbReference>
<evidence type="ECO:0000313" key="3">
    <source>
        <dbReference type="Proteomes" id="UP001165343"/>
    </source>
</evidence>
<reference evidence="2" key="1">
    <citation type="submission" date="2022-05" db="EMBL/GenBank/DDBJ databases">
        <authorList>
            <person name="Jo J.-H."/>
            <person name="Im W.-T."/>
        </authorList>
    </citation>
    <scope>NUCLEOTIDE SEQUENCE</scope>
    <source>
        <strain evidence="2">RG327</strain>
    </source>
</reference>
<feature type="domain" description="PilZ" evidence="1">
    <location>
        <begin position="115"/>
        <end position="189"/>
    </location>
</feature>
<dbReference type="Gene3D" id="2.40.10.220">
    <property type="entry name" value="predicted glycosyltransferase like domains"/>
    <property type="match status" value="1"/>
</dbReference>
<comment type="caution">
    <text evidence="2">The sequence shown here is derived from an EMBL/GenBank/DDBJ whole genome shotgun (WGS) entry which is preliminary data.</text>
</comment>
<sequence>MAEPQLVTTFVMGARLPWPDECAVKDNNGPFEEGVIHDSGFRQSCTIRKISALGATVRSKVQQAPGEQVVVELPNGQRAPATVEWVDGGESGMRFAKPIDVMALINRNLVSQPIEQRAMPRVEIRCAAYVKRGEDYLPATVRNVSAGGLQVEGDSMPPVGSYVSVFIESLNVPPGEVAWQKDNLAGIELLEELSWSSIMPWIRDQVRRQPQ</sequence>
<evidence type="ECO:0000313" key="2">
    <source>
        <dbReference type="EMBL" id="MCL6677884.1"/>
    </source>
</evidence>
<dbReference type="Pfam" id="PF07238">
    <property type="entry name" value="PilZ"/>
    <property type="match status" value="1"/>
</dbReference>
<gene>
    <name evidence="2" type="ORF">LZ519_00905</name>
</gene>